<keyword evidence="5 8" id="KW-0646">Protease inhibitor</keyword>
<proteinExistence type="inferred from homology"/>
<comment type="subunit">
    <text evidence="3 8">Homodimer.</text>
</comment>
<feature type="disulfide bond" evidence="8">
    <location>
        <begin position="68"/>
        <end position="83"/>
    </location>
</feature>
<dbReference type="InterPro" id="IPR000691">
    <property type="entry name" value="Prot_inh_I16_SSI"/>
</dbReference>
<dbReference type="PRINTS" id="PR00294">
    <property type="entry name" value="SSBTLNINHBTR"/>
</dbReference>
<reference evidence="11 12" key="1">
    <citation type="journal article" date="2012" name="J. Bacteriol.">
        <title>Draft genome of Streptomyces tsukubaensis NRRL 18488, the producer of the clinically important immunosuppressant tacrolimus (FK506).</title>
        <authorList>
            <person name="Barreiro C."/>
            <person name="Prieto C."/>
            <person name="Sola-Landa A."/>
            <person name="Solera E."/>
            <person name="Martinez-Castro M."/>
            <person name="Perez-Redondo R."/>
            <person name="Garcia-Estrada C."/>
            <person name="Aparicio J.F."/>
            <person name="Fernandez-Martinez L.T."/>
            <person name="Santos-Aberturas J."/>
            <person name="Salehi-Najafabadi Z."/>
            <person name="Rodriguez-Garcia A."/>
            <person name="Tauch A."/>
            <person name="Martin J.F."/>
        </authorList>
    </citation>
    <scope>NUCLEOTIDE SEQUENCE [LARGE SCALE GENOMIC DNA]</scope>
    <source>
        <strain evidence="12">DSM 42081 / NBRC 108919 / NRRL 18488 / 9993</strain>
    </source>
</reference>
<evidence type="ECO:0000256" key="5">
    <source>
        <dbReference type="ARBA" id="ARBA00022690"/>
    </source>
</evidence>
<feature type="domain" description="Subtilisin inhibitor" evidence="10">
    <location>
        <begin position="41"/>
        <end position="133"/>
    </location>
</feature>
<dbReference type="GO" id="GO:0006508">
    <property type="term" value="P:proteolysis"/>
    <property type="evidence" value="ECO:0007669"/>
    <property type="project" value="UniProtKB-KW"/>
</dbReference>
<dbReference type="Proteomes" id="UP000005940">
    <property type="component" value="Chromosome"/>
</dbReference>
<evidence type="ECO:0000259" key="10">
    <source>
        <dbReference type="Pfam" id="PF00720"/>
    </source>
</evidence>
<dbReference type="GO" id="GO:0005576">
    <property type="term" value="C:extracellular region"/>
    <property type="evidence" value="ECO:0007669"/>
    <property type="project" value="UniProtKB-SubCell"/>
</dbReference>
<sequence length="147" mass="15226" precursor="true">MRPLSPRSLFVSAAALMLGVAGTAMSTAAAQPTAGAPALYAPSALVLTVGQGETRTKTTAERAVTLSCAPRATGTHPAAADACRELRAVGGDFRALPSELPQTLCTREWAPVTVTADGVWEGRRVAWSGTYNNSCEMAATLGIVFEF</sequence>
<evidence type="ECO:0000256" key="8">
    <source>
        <dbReference type="HAMAP-Rule" id="MF_00778"/>
    </source>
</evidence>
<keyword evidence="8" id="KW-0732">Signal</keyword>
<evidence type="ECO:0000256" key="6">
    <source>
        <dbReference type="ARBA" id="ARBA00022900"/>
    </source>
</evidence>
<dbReference type="Pfam" id="PF00720">
    <property type="entry name" value="SSI"/>
    <property type="match status" value="1"/>
</dbReference>
<keyword evidence="11" id="KW-0645">Protease</keyword>
<feature type="disulfide bond" evidence="8">
    <location>
        <begin position="105"/>
        <end position="135"/>
    </location>
</feature>
<feature type="signal peptide" evidence="8">
    <location>
        <begin position="1"/>
        <end position="30"/>
    </location>
</feature>
<evidence type="ECO:0000256" key="9">
    <source>
        <dbReference type="RuleBase" id="RU003471"/>
    </source>
</evidence>
<keyword evidence="11" id="KW-0378">Hydrolase</keyword>
<dbReference type="InterPro" id="IPR023549">
    <property type="entry name" value="Subtilisin_inhibitor"/>
</dbReference>
<dbReference type="GO" id="GO:0008233">
    <property type="term" value="F:peptidase activity"/>
    <property type="evidence" value="ECO:0007669"/>
    <property type="project" value="UniProtKB-KW"/>
</dbReference>
<keyword evidence="6 8" id="KW-0722">Serine protease inhibitor</keyword>
<dbReference type="AlphaFoldDB" id="I2N0H4"/>
<evidence type="ECO:0000256" key="4">
    <source>
        <dbReference type="ARBA" id="ARBA00022525"/>
    </source>
</evidence>
<dbReference type="Gene3D" id="3.30.350.10">
    <property type="entry name" value="Subtilisin inhibitor-like"/>
    <property type="match status" value="1"/>
</dbReference>
<organism evidence="11 12">
    <name type="scientific">Streptomyces tsukubensis (strain DSM 42081 / NBRC 108919 / NRRL 18488 / 9993)</name>
    <dbReference type="NCBI Taxonomy" id="1114943"/>
    <lineage>
        <taxon>Bacteria</taxon>
        <taxon>Bacillati</taxon>
        <taxon>Actinomycetota</taxon>
        <taxon>Actinomycetes</taxon>
        <taxon>Kitasatosporales</taxon>
        <taxon>Streptomycetaceae</taxon>
        <taxon>Streptomyces</taxon>
    </lineage>
</organism>
<evidence type="ECO:0000313" key="11">
    <source>
        <dbReference type="EMBL" id="QKM69194.1"/>
    </source>
</evidence>
<dbReference type="GO" id="GO:0004867">
    <property type="term" value="F:serine-type endopeptidase inhibitor activity"/>
    <property type="evidence" value="ECO:0007669"/>
    <property type="project" value="UniProtKB-UniRule"/>
</dbReference>
<evidence type="ECO:0000313" key="12">
    <source>
        <dbReference type="Proteomes" id="UP000005940"/>
    </source>
</evidence>
<gene>
    <name evidence="8" type="primary">sti</name>
    <name evidence="11" type="ORF">STSU_020520</name>
</gene>
<dbReference type="HAMAP" id="MF_00778">
    <property type="entry name" value="SSI"/>
    <property type="match status" value="1"/>
</dbReference>
<feature type="chain" id="PRO_5031680891" description="Probable subtilase-type protease inhibitor" evidence="8">
    <location>
        <begin position="31"/>
        <end position="147"/>
    </location>
</feature>
<name>I2N0H4_STRT9</name>
<evidence type="ECO:0000256" key="2">
    <source>
        <dbReference type="ARBA" id="ARBA00010472"/>
    </source>
</evidence>
<dbReference type="RefSeq" id="WP_006348599.1">
    <property type="nucleotide sequence ID" value="NZ_CP029159.1"/>
</dbReference>
<comment type="similarity">
    <text evidence="2 8 9">Belongs to the protease inhibitor I16 (SSI) family.</text>
</comment>
<dbReference type="InterPro" id="IPR036819">
    <property type="entry name" value="Subtilisin_inhibitor-like_sf"/>
</dbReference>
<comment type="subcellular location">
    <subcellularLocation>
        <location evidence="1 8">Secreted</location>
    </subcellularLocation>
</comment>
<evidence type="ECO:0000256" key="3">
    <source>
        <dbReference type="ARBA" id="ARBA00011738"/>
    </source>
</evidence>
<comment type="function">
    <text evidence="8">Strong inhibitor of bacterial serine proteases such as subtilisin.</text>
</comment>
<keyword evidence="7 8" id="KW-1015">Disulfide bond</keyword>
<protein>
    <recommendedName>
        <fullName evidence="8">Probable subtilase-type protease inhibitor</fullName>
    </recommendedName>
</protein>
<accession>I2N0H4</accession>
<feature type="site" description="Reactive bond" evidence="8">
    <location>
        <begin position="107"/>
        <end position="108"/>
    </location>
</feature>
<keyword evidence="12" id="KW-1185">Reference proteome</keyword>
<evidence type="ECO:0000256" key="7">
    <source>
        <dbReference type="ARBA" id="ARBA00023157"/>
    </source>
</evidence>
<dbReference type="SUPFAM" id="SSF55399">
    <property type="entry name" value="Subtilisin inhibitor"/>
    <property type="match status" value="1"/>
</dbReference>
<evidence type="ECO:0000256" key="1">
    <source>
        <dbReference type="ARBA" id="ARBA00004613"/>
    </source>
</evidence>
<dbReference type="MEROPS" id="I16.002"/>
<keyword evidence="4 8" id="KW-0964">Secreted</keyword>
<dbReference type="EMBL" id="CP029159">
    <property type="protein sequence ID" value="QKM69194.1"/>
    <property type="molecule type" value="Genomic_DNA"/>
</dbReference>